<protein>
    <submittedName>
        <fullName evidence="3">Uncharacterized protein</fullName>
    </submittedName>
</protein>
<dbReference type="EMBL" id="JACGWO010000003">
    <property type="protein sequence ID" value="KAK4433589.1"/>
    <property type="molecule type" value="Genomic_DNA"/>
</dbReference>
<evidence type="ECO:0000313" key="2">
    <source>
        <dbReference type="EMBL" id="KAK4433588.1"/>
    </source>
</evidence>
<comment type="caution">
    <text evidence="3">The sequence shown here is derived from an EMBL/GenBank/DDBJ whole genome shotgun (WGS) entry which is preliminary data.</text>
</comment>
<dbReference type="AlphaFoldDB" id="A0AAE1YNA8"/>
<dbReference type="Proteomes" id="UP001293254">
    <property type="component" value="Unassembled WGS sequence"/>
</dbReference>
<proteinExistence type="predicted"/>
<organism evidence="3 4">
    <name type="scientific">Sesamum alatum</name>
    <dbReference type="NCBI Taxonomy" id="300844"/>
    <lineage>
        <taxon>Eukaryota</taxon>
        <taxon>Viridiplantae</taxon>
        <taxon>Streptophyta</taxon>
        <taxon>Embryophyta</taxon>
        <taxon>Tracheophyta</taxon>
        <taxon>Spermatophyta</taxon>
        <taxon>Magnoliopsida</taxon>
        <taxon>eudicotyledons</taxon>
        <taxon>Gunneridae</taxon>
        <taxon>Pentapetalae</taxon>
        <taxon>asterids</taxon>
        <taxon>lamiids</taxon>
        <taxon>Lamiales</taxon>
        <taxon>Pedaliaceae</taxon>
        <taxon>Sesamum</taxon>
    </lineage>
</organism>
<dbReference type="EMBL" id="JACGWO010000003">
    <property type="protein sequence ID" value="KAK4433588.1"/>
    <property type="molecule type" value="Genomic_DNA"/>
</dbReference>
<evidence type="ECO:0000313" key="4">
    <source>
        <dbReference type="Proteomes" id="UP001293254"/>
    </source>
</evidence>
<sequence>MEENPLSKNSLLPLSHTTHTPPSHISHSSPSHPTSPSINAGEELLDVYCGGVGVAADGIPPLGEAEETSLVHLRRNFNMAEFLALASLVVDENDPTAMAELEKLKASWSEKMGTVFAQSPPALVVPPPLKPTS</sequence>
<evidence type="ECO:0000256" key="1">
    <source>
        <dbReference type="SAM" id="MobiDB-lite"/>
    </source>
</evidence>
<accession>A0AAE1YNA8</accession>
<gene>
    <name evidence="2" type="ORF">Salat_1121200</name>
    <name evidence="3" type="ORF">Salat_1121300</name>
</gene>
<evidence type="ECO:0000313" key="3">
    <source>
        <dbReference type="EMBL" id="KAK4433589.1"/>
    </source>
</evidence>
<reference evidence="3" key="2">
    <citation type="journal article" date="2024" name="Plant">
        <title>Genomic evolution and insights into agronomic trait innovations of Sesamum species.</title>
        <authorList>
            <person name="Miao H."/>
            <person name="Wang L."/>
            <person name="Qu L."/>
            <person name="Liu H."/>
            <person name="Sun Y."/>
            <person name="Le M."/>
            <person name="Wang Q."/>
            <person name="Wei S."/>
            <person name="Zheng Y."/>
            <person name="Lin W."/>
            <person name="Duan Y."/>
            <person name="Cao H."/>
            <person name="Xiong S."/>
            <person name="Wang X."/>
            <person name="Wei L."/>
            <person name="Li C."/>
            <person name="Ma Q."/>
            <person name="Ju M."/>
            <person name="Zhao R."/>
            <person name="Li G."/>
            <person name="Mu C."/>
            <person name="Tian Q."/>
            <person name="Mei H."/>
            <person name="Zhang T."/>
            <person name="Gao T."/>
            <person name="Zhang H."/>
        </authorList>
    </citation>
    <scope>NUCLEOTIDE SEQUENCE</scope>
    <source>
        <strain evidence="3">3651</strain>
    </source>
</reference>
<feature type="region of interest" description="Disordered" evidence="1">
    <location>
        <begin position="1"/>
        <end position="40"/>
    </location>
</feature>
<feature type="compositionally biased region" description="Low complexity" evidence="1">
    <location>
        <begin position="1"/>
        <end position="38"/>
    </location>
</feature>
<keyword evidence="4" id="KW-1185">Reference proteome</keyword>
<name>A0AAE1YNA8_9LAMI</name>
<reference evidence="3" key="1">
    <citation type="submission" date="2020-06" db="EMBL/GenBank/DDBJ databases">
        <authorList>
            <person name="Li T."/>
            <person name="Hu X."/>
            <person name="Zhang T."/>
            <person name="Song X."/>
            <person name="Zhang H."/>
            <person name="Dai N."/>
            <person name="Sheng W."/>
            <person name="Hou X."/>
            <person name="Wei L."/>
        </authorList>
    </citation>
    <scope>NUCLEOTIDE SEQUENCE</scope>
    <source>
        <strain evidence="3">3651</strain>
        <tissue evidence="3">Leaf</tissue>
    </source>
</reference>